<dbReference type="PANTHER" id="PTHR42800">
    <property type="entry name" value="EXOINULINASE INUD (AFU_ORTHOLOGUE AFUA_5G00480)"/>
    <property type="match status" value="1"/>
</dbReference>
<comment type="caution">
    <text evidence="7">The sequence shown here is derived from an EMBL/GenBank/DDBJ whole genome shotgun (WGS) entry which is preliminary data.</text>
</comment>
<evidence type="ECO:0000313" key="8">
    <source>
        <dbReference type="Proteomes" id="UP000323664"/>
    </source>
</evidence>
<keyword evidence="2 4" id="KW-0378">Hydrolase</keyword>
<proteinExistence type="inferred from homology"/>
<reference evidence="7 8" key="1">
    <citation type="journal article" date="2019" name="J. Ind. Microbiol. Biotechnol.">
        <title>Paenibacillus amylolyticus 27C64 has a diverse set of carbohydrate-active enzymes and complete pectin deconstruction system.</title>
        <authorList>
            <person name="Keggi C."/>
            <person name="Doran-Peterson J."/>
        </authorList>
    </citation>
    <scope>NUCLEOTIDE SEQUENCE [LARGE SCALE GENOMIC DNA]</scope>
    <source>
        <strain evidence="7 8">27C64</strain>
    </source>
</reference>
<dbReference type="OrthoDB" id="9759709at2"/>
<dbReference type="SUPFAM" id="SSF75005">
    <property type="entry name" value="Arabinanase/levansucrase/invertase"/>
    <property type="match status" value="1"/>
</dbReference>
<dbReference type="InterPro" id="IPR013189">
    <property type="entry name" value="Glyco_hydro_32_C"/>
</dbReference>
<evidence type="ECO:0000259" key="6">
    <source>
        <dbReference type="Pfam" id="PF08244"/>
    </source>
</evidence>
<dbReference type="Pfam" id="PF00251">
    <property type="entry name" value="Glyco_hydro_32N"/>
    <property type="match status" value="1"/>
</dbReference>
<dbReference type="GO" id="GO:0004575">
    <property type="term" value="F:sucrose alpha-glucosidase activity"/>
    <property type="evidence" value="ECO:0007669"/>
    <property type="project" value="TreeGrafter"/>
</dbReference>
<dbReference type="InterPro" id="IPR013148">
    <property type="entry name" value="Glyco_hydro_32_N"/>
</dbReference>
<dbReference type="Gene3D" id="2.115.10.20">
    <property type="entry name" value="Glycosyl hydrolase domain, family 43"/>
    <property type="match status" value="1"/>
</dbReference>
<organism evidence="7 8">
    <name type="scientific">Paenibacillus amylolyticus</name>
    <dbReference type="NCBI Taxonomy" id="1451"/>
    <lineage>
        <taxon>Bacteria</taxon>
        <taxon>Bacillati</taxon>
        <taxon>Bacillota</taxon>
        <taxon>Bacilli</taxon>
        <taxon>Bacillales</taxon>
        <taxon>Paenibacillaceae</taxon>
        <taxon>Paenibacillus</taxon>
    </lineage>
</organism>
<dbReference type="PROSITE" id="PS00609">
    <property type="entry name" value="GLYCOSYL_HYDROL_F32"/>
    <property type="match status" value="1"/>
</dbReference>
<dbReference type="AlphaFoldDB" id="A0A5M9WWW3"/>
<feature type="domain" description="Glycosyl hydrolase family 32 N-terminal" evidence="5">
    <location>
        <begin position="14"/>
        <end position="329"/>
    </location>
</feature>
<keyword evidence="3 4" id="KW-0326">Glycosidase</keyword>
<dbReference type="SUPFAM" id="SSF49899">
    <property type="entry name" value="Concanavalin A-like lectins/glucanases"/>
    <property type="match status" value="1"/>
</dbReference>
<sequence>MSTISTTDYRSTYHFSPKEKWMNDPNGMVFFKGEYHLFYQYHPYGNTWGPMHWGHAVTKDLFTWEELSVALAPDEHGMIFSGSAVVDWKNTSGFFDEEPGLVAIFTHHLEVPNDQPVQRQSIAYSKDNGRTWDKYKGNPVLQHESFVDFRDPKVFWHEQTKEWVMIIACGQTVCLYRSPNLKEWTLGSEFGAGIGSHDGVWECPDLFPLAVDGNNEHIKWVMLVSIGADPAFKEGSRTQYFTGEFDGSTFVPDEASHTVRWLDHGRDNYAGVSWSDIPAEDGRRLFMGWMSNWMYANQTPTEGYRGVMTIARELSLETINGKITLVQRPARELELARRPILSLQNVTVKEARTHLTNLQLESYEVDAKWISEQSVHFKLRSGANHQTVVGIDASRQEVYVDRERSGIVDFHEHFGGRHAASIQSENGDHHLRIYVDSSSVEVFANGGQAVITDLIYPDAEAKRITVDAGDDNVVFSSLNIYKLTPVKVVINEK</sequence>
<dbReference type="GO" id="GO:0005737">
    <property type="term" value="C:cytoplasm"/>
    <property type="evidence" value="ECO:0007669"/>
    <property type="project" value="TreeGrafter"/>
</dbReference>
<dbReference type="InterPro" id="IPR018053">
    <property type="entry name" value="Glyco_hydro_32_AS"/>
</dbReference>
<dbReference type="SMART" id="SM00640">
    <property type="entry name" value="Glyco_32"/>
    <property type="match status" value="1"/>
</dbReference>
<comment type="similarity">
    <text evidence="1 4">Belongs to the glycosyl hydrolase 32 family.</text>
</comment>
<evidence type="ECO:0000256" key="3">
    <source>
        <dbReference type="ARBA" id="ARBA00023295"/>
    </source>
</evidence>
<feature type="domain" description="Glycosyl hydrolase family 32 C-terminal" evidence="6">
    <location>
        <begin position="342"/>
        <end position="481"/>
    </location>
</feature>
<dbReference type="CDD" id="cd18622">
    <property type="entry name" value="GH32_Inu-like"/>
    <property type="match status" value="1"/>
</dbReference>
<evidence type="ECO:0000256" key="1">
    <source>
        <dbReference type="ARBA" id="ARBA00009902"/>
    </source>
</evidence>
<dbReference type="PANTHER" id="PTHR42800:SF1">
    <property type="entry name" value="EXOINULINASE INUD (AFU_ORTHOLOGUE AFUA_5G00480)"/>
    <property type="match status" value="1"/>
</dbReference>
<evidence type="ECO:0000259" key="5">
    <source>
        <dbReference type="Pfam" id="PF00251"/>
    </source>
</evidence>
<evidence type="ECO:0000256" key="2">
    <source>
        <dbReference type="ARBA" id="ARBA00022801"/>
    </source>
</evidence>
<evidence type="ECO:0000313" key="7">
    <source>
        <dbReference type="EMBL" id="KAA8786150.1"/>
    </source>
</evidence>
<dbReference type="InterPro" id="IPR023296">
    <property type="entry name" value="Glyco_hydro_beta-prop_sf"/>
</dbReference>
<dbReference type="GO" id="GO:0005987">
    <property type="term" value="P:sucrose catabolic process"/>
    <property type="evidence" value="ECO:0007669"/>
    <property type="project" value="TreeGrafter"/>
</dbReference>
<dbReference type="EMBL" id="RIAS01000012">
    <property type="protein sequence ID" value="KAA8786150.1"/>
    <property type="molecule type" value="Genomic_DNA"/>
</dbReference>
<dbReference type="Gene3D" id="2.60.120.560">
    <property type="entry name" value="Exo-inulinase, domain 1"/>
    <property type="match status" value="1"/>
</dbReference>
<protein>
    <submittedName>
        <fullName evidence="7">Glycoside hydrolase family 32 protein</fullName>
    </submittedName>
</protein>
<dbReference type="InterPro" id="IPR001362">
    <property type="entry name" value="Glyco_hydro_32"/>
</dbReference>
<dbReference type="Proteomes" id="UP000323664">
    <property type="component" value="Unassembled WGS sequence"/>
</dbReference>
<evidence type="ECO:0000256" key="4">
    <source>
        <dbReference type="RuleBase" id="RU362110"/>
    </source>
</evidence>
<dbReference type="RefSeq" id="WP_123065881.1">
    <property type="nucleotide sequence ID" value="NZ_RIAS01000012.1"/>
</dbReference>
<dbReference type="Pfam" id="PF08244">
    <property type="entry name" value="Glyco_hydro_32C"/>
    <property type="match status" value="1"/>
</dbReference>
<name>A0A5M9WWW3_PAEAM</name>
<accession>A0A5M9WWW3</accession>
<dbReference type="InterPro" id="IPR013320">
    <property type="entry name" value="ConA-like_dom_sf"/>
</dbReference>
<gene>
    <name evidence="7" type="ORF">EC604_20120</name>
</gene>